<organism evidence="3 4">
    <name type="scientific">Polychaeton citri CBS 116435</name>
    <dbReference type="NCBI Taxonomy" id="1314669"/>
    <lineage>
        <taxon>Eukaryota</taxon>
        <taxon>Fungi</taxon>
        <taxon>Dikarya</taxon>
        <taxon>Ascomycota</taxon>
        <taxon>Pezizomycotina</taxon>
        <taxon>Dothideomycetes</taxon>
        <taxon>Dothideomycetidae</taxon>
        <taxon>Capnodiales</taxon>
        <taxon>Capnodiaceae</taxon>
        <taxon>Polychaeton</taxon>
    </lineage>
</organism>
<dbReference type="InterPro" id="IPR003495">
    <property type="entry name" value="CobW/HypB/UreG_nucleotide-bd"/>
</dbReference>
<name>A0A9P4PZ66_9PEZI</name>
<dbReference type="Gene3D" id="3.40.50.300">
    <property type="entry name" value="P-loop containing nucleotide triphosphate hydrolases"/>
    <property type="match status" value="1"/>
</dbReference>
<evidence type="ECO:0000313" key="4">
    <source>
        <dbReference type="Proteomes" id="UP000799441"/>
    </source>
</evidence>
<gene>
    <name evidence="3" type="ORF">K431DRAFT_316489</name>
</gene>
<feature type="domain" description="CobW/HypB/UreG nucleotide-binding" evidence="2">
    <location>
        <begin position="11"/>
        <end position="173"/>
    </location>
</feature>
<protein>
    <submittedName>
        <fullName evidence="3">CobW-domain-containing protein</fullName>
    </submittedName>
</protein>
<accession>A0A9P4PZ66</accession>
<feature type="region of interest" description="Disordered" evidence="1">
    <location>
        <begin position="220"/>
        <end position="245"/>
    </location>
</feature>
<dbReference type="AlphaFoldDB" id="A0A9P4PZ66"/>
<dbReference type="InterPro" id="IPR051316">
    <property type="entry name" value="Zinc-reg_GTPase_activator"/>
</dbReference>
<dbReference type="GO" id="GO:0005737">
    <property type="term" value="C:cytoplasm"/>
    <property type="evidence" value="ECO:0007669"/>
    <property type="project" value="TreeGrafter"/>
</dbReference>
<dbReference type="PANTHER" id="PTHR13748">
    <property type="entry name" value="COBW-RELATED"/>
    <property type="match status" value="1"/>
</dbReference>
<sequence>MGSVEPNTRIPITIITGFAGSGKTTLILNLLPQLRARSPDYKLALIKNEIGDLAIDSALAASSSLAGSQELLGDCICCANISQIEDALLNLASDLKPDRIIIETSGSAEPIKLVLEVARVGKAHGGKFFVDGVVSVIDAENWGGYASKSYTAKIQARETDLIVVNKWEGLGEREFDIFLDRLGDLDVETPQVKSEKGIVGVDLLFGLDGKMARGWLENGQAEGHQHKHDHDHSHDHGHAHGHEKGHMGEMECVSVTLSPSASAEPTPVDIAKLSKLLKAAPKDEVYRIKAIVKLNATPQNSDGSETTIATPENGYWILNWSFGRWTWTAAPGKVEGLPSLRMSIFTAQYESTKWTKKIESAGFIGLEGELEQELSVKRVQ</sequence>
<evidence type="ECO:0000256" key="1">
    <source>
        <dbReference type="SAM" id="MobiDB-lite"/>
    </source>
</evidence>
<evidence type="ECO:0000313" key="3">
    <source>
        <dbReference type="EMBL" id="KAF2716495.1"/>
    </source>
</evidence>
<dbReference type="Pfam" id="PF02492">
    <property type="entry name" value="cobW"/>
    <property type="match status" value="1"/>
</dbReference>
<feature type="compositionally biased region" description="Basic and acidic residues" evidence="1">
    <location>
        <begin position="228"/>
        <end position="245"/>
    </location>
</feature>
<comment type="caution">
    <text evidence="3">The sequence shown here is derived from an EMBL/GenBank/DDBJ whole genome shotgun (WGS) entry which is preliminary data.</text>
</comment>
<dbReference type="SUPFAM" id="SSF52540">
    <property type="entry name" value="P-loop containing nucleoside triphosphate hydrolases"/>
    <property type="match status" value="1"/>
</dbReference>
<proteinExistence type="predicted"/>
<dbReference type="Proteomes" id="UP000799441">
    <property type="component" value="Unassembled WGS sequence"/>
</dbReference>
<keyword evidence="4" id="KW-1185">Reference proteome</keyword>
<evidence type="ECO:0000259" key="2">
    <source>
        <dbReference type="Pfam" id="PF02492"/>
    </source>
</evidence>
<dbReference type="PANTHER" id="PTHR13748:SF62">
    <property type="entry name" value="COBW DOMAIN-CONTAINING PROTEIN"/>
    <property type="match status" value="1"/>
</dbReference>
<dbReference type="EMBL" id="MU003872">
    <property type="protein sequence ID" value="KAF2716495.1"/>
    <property type="molecule type" value="Genomic_DNA"/>
</dbReference>
<dbReference type="InterPro" id="IPR027417">
    <property type="entry name" value="P-loop_NTPase"/>
</dbReference>
<reference evidence="3" key="1">
    <citation type="journal article" date="2020" name="Stud. Mycol.">
        <title>101 Dothideomycetes genomes: a test case for predicting lifestyles and emergence of pathogens.</title>
        <authorList>
            <person name="Haridas S."/>
            <person name="Albert R."/>
            <person name="Binder M."/>
            <person name="Bloem J."/>
            <person name="Labutti K."/>
            <person name="Salamov A."/>
            <person name="Andreopoulos B."/>
            <person name="Baker S."/>
            <person name="Barry K."/>
            <person name="Bills G."/>
            <person name="Bluhm B."/>
            <person name="Cannon C."/>
            <person name="Castanera R."/>
            <person name="Culley D."/>
            <person name="Daum C."/>
            <person name="Ezra D."/>
            <person name="Gonzalez J."/>
            <person name="Henrissat B."/>
            <person name="Kuo A."/>
            <person name="Liang C."/>
            <person name="Lipzen A."/>
            <person name="Lutzoni F."/>
            <person name="Magnuson J."/>
            <person name="Mondo S."/>
            <person name="Nolan M."/>
            <person name="Ohm R."/>
            <person name="Pangilinan J."/>
            <person name="Park H.-J."/>
            <person name="Ramirez L."/>
            <person name="Alfaro M."/>
            <person name="Sun H."/>
            <person name="Tritt A."/>
            <person name="Yoshinaga Y."/>
            <person name="Zwiers L.-H."/>
            <person name="Turgeon B."/>
            <person name="Goodwin S."/>
            <person name="Spatafora J."/>
            <person name="Crous P."/>
            <person name="Grigoriev I."/>
        </authorList>
    </citation>
    <scope>NUCLEOTIDE SEQUENCE</scope>
    <source>
        <strain evidence="3">CBS 116435</strain>
    </source>
</reference>
<dbReference type="OrthoDB" id="259708at2759"/>